<evidence type="ECO:0000313" key="9">
    <source>
        <dbReference type="EMBL" id="MEQ2242449.1"/>
    </source>
</evidence>
<organism evidence="9 10">
    <name type="scientific">Ilyodon furcidens</name>
    <name type="common">goldbreast splitfin</name>
    <dbReference type="NCBI Taxonomy" id="33524"/>
    <lineage>
        <taxon>Eukaryota</taxon>
        <taxon>Metazoa</taxon>
        <taxon>Chordata</taxon>
        <taxon>Craniata</taxon>
        <taxon>Vertebrata</taxon>
        <taxon>Euteleostomi</taxon>
        <taxon>Actinopterygii</taxon>
        <taxon>Neopterygii</taxon>
        <taxon>Teleostei</taxon>
        <taxon>Neoteleostei</taxon>
        <taxon>Acanthomorphata</taxon>
        <taxon>Ovalentaria</taxon>
        <taxon>Atherinomorphae</taxon>
        <taxon>Cyprinodontiformes</taxon>
        <taxon>Goodeidae</taxon>
        <taxon>Ilyodon</taxon>
    </lineage>
</organism>
<comment type="caution">
    <text evidence="9">The sequence shown here is derived from an EMBL/GenBank/DDBJ whole genome shotgun (WGS) entry which is preliminary data.</text>
</comment>
<evidence type="ECO:0000256" key="8">
    <source>
        <dbReference type="ARBA" id="ARBA00023136"/>
    </source>
</evidence>
<dbReference type="PANTHER" id="PTHR14360:SF14">
    <property type="entry name" value="COILED-COIL DOMAIN-CONTAINING PROTEIN 90B, MITOCHONDRIAL"/>
    <property type="match status" value="1"/>
</dbReference>
<reference evidence="9 10" key="1">
    <citation type="submission" date="2021-06" db="EMBL/GenBank/DDBJ databases">
        <authorList>
            <person name="Palmer J.M."/>
        </authorList>
    </citation>
    <scope>NUCLEOTIDE SEQUENCE [LARGE SCALE GENOMIC DNA]</scope>
    <source>
        <strain evidence="10">if_2019</strain>
        <tissue evidence="9">Muscle</tissue>
    </source>
</reference>
<evidence type="ECO:0000313" key="10">
    <source>
        <dbReference type="Proteomes" id="UP001482620"/>
    </source>
</evidence>
<keyword evidence="6" id="KW-0175">Coiled coil</keyword>
<keyword evidence="4" id="KW-0812">Transmembrane</keyword>
<evidence type="ECO:0000256" key="1">
    <source>
        <dbReference type="ARBA" id="ARBA00004173"/>
    </source>
</evidence>
<evidence type="ECO:0000256" key="5">
    <source>
        <dbReference type="ARBA" id="ARBA00022989"/>
    </source>
</evidence>
<keyword evidence="8" id="KW-0472">Membrane</keyword>
<protein>
    <submittedName>
        <fullName evidence="9">Uncharacterized protein</fullName>
    </submittedName>
</protein>
<name>A0ABV0UB65_9TELE</name>
<gene>
    <name evidence="9" type="ORF">ILYODFUR_035929</name>
</gene>
<keyword evidence="5" id="KW-1133">Transmembrane helix</keyword>
<evidence type="ECO:0000256" key="2">
    <source>
        <dbReference type="ARBA" id="ARBA00004370"/>
    </source>
</evidence>
<evidence type="ECO:0000256" key="4">
    <source>
        <dbReference type="ARBA" id="ARBA00022692"/>
    </source>
</evidence>
<proteinExistence type="inferred from homology"/>
<comment type="subcellular location">
    <subcellularLocation>
        <location evidence="2">Membrane</location>
    </subcellularLocation>
    <subcellularLocation>
        <location evidence="1">Mitochondrion</location>
    </subcellularLocation>
</comment>
<accession>A0ABV0UB65</accession>
<dbReference type="Gene3D" id="1.20.5.340">
    <property type="match status" value="1"/>
</dbReference>
<dbReference type="Proteomes" id="UP001482620">
    <property type="component" value="Unassembled WGS sequence"/>
</dbReference>
<keyword evidence="10" id="KW-1185">Reference proteome</keyword>
<dbReference type="InterPro" id="IPR024461">
    <property type="entry name" value="CCDC90-like"/>
</dbReference>
<evidence type="ECO:0000256" key="3">
    <source>
        <dbReference type="ARBA" id="ARBA00007224"/>
    </source>
</evidence>
<evidence type="ECO:0000256" key="7">
    <source>
        <dbReference type="ARBA" id="ARBA00023128"/>
    </source>
</evidence>
<dbReference type="Pfam" id="PF07798">
    <property type="entry name" value="CCDC90-like"/>
    <property type="match status" value="1"/>
</dbReference>
<comment type="similarity">
    <text evidence="3">Belongs to the CCDC90 family.</text>
</comment>
<sequence>MVLELEKSGLEKRQAELIVSALVTLTTANMDIVYKDMVTKSHQVGQQRLSESLLISRLLQMNRSCFLLARFQKVTVLKLLRFSFSHFKKMPSRVPELSLDL</sequence>
<evidence type="ECO:0000256" key="6">
    <source>
        <dbReference type="ARBA" id="ARBA00023054"/>
    </source>
</evidence>
<keyword evidence="7" id="KW-0496">Mitochondrion</keyword>
<dbReference type="EMBL" id="JAHRIQ010064997">
    <property type="protein sequence ID" value="MEQ2242449.1"/>
    <property type="molecule type" value="Genomic_DNA"/>
</dbReference>
<dbReference type="PANTHER" id="PTHR14360">
    <property type="entry name" value="PROTEIN FMP32, MITOCHONDRIAL"/>
    <property type="match status" value="1"/>
</dbReference>